<organism evidence="1 2">
    <name type="scientific">Pogonophryne albipinna</name>
    <dbReference type="NCBI Taxonomy" id="1090488"/>
    <lineage>
        <taxon>Eukaryota</taxon>
        <taxon>Metazoa</taxon>
        <taxon>Chordata</taxon>
        <taxon>Craniata</taxon>
        <taxon>Vertebrata</taxon>
        <taxon>Euteleostomi</taxon>
        <taxon>Actinopterygii</taxon>
        <taxon>Neopterygii</taxon>
        <taxon>Teleostei</taxon>
        <taxon>Neoteleostei</taxon>
        <taxon>Acanthomorphata</taxon>
        <taxon>Eupercaria</taxon>
        <taxon>Perciformes</taxon>
        <taxon>Notothenioidei</taxon>
        <taxon>Pogonophryne</taxon>
    </lineage>
</organism>
<proteinExistence type="predicted"/>
<dbReference type="AlphaFoldDB" id="A0AAD6FMK3"/>
<sequence>CPCIVQRKTTCFSNPQVHKMEQKMDSVLRILMQQFPPRPELKSTPSIRRVTIQNRKGNGDDL</sequence>
<protein>
    <submittedName>
        <fullName evidence="1">Uncharacterized protein</fullName>
    </submittedName>
</protein>
<accession>A0AAD6FMK3</accession>
<name>A0AAD6FMK3_9TELE</name>
<gene>
    <name evidence="1" type="ORF">JOQ06_003324</name>
</gene>
<reference evidence="1" key="1">
    <citation type="submission" date="2022-11" db="EMBL/GenBank/DDBJ databases">
        <title>Chromosome-level genome of Pogonophryne albipinna.</title>
        <authorList>
            <person name="Jo E."/>
        </authorList>
    </citation>
    <scope>NUCLEOTIDE SEQUENCE</scope>
    <source>
        <strain evidence="1">SGF0006</strain>
        <tissue evidence="1">Muscle</tissue>
    </source>
</reference>
<comment type="caution">
    <text evidence="1">The sequence shown here is derived from an EMBL/GenBank/DDBJ whole genome shotgun (WGS) entry which is preliminary data.</text>
</comment>
<evidence type="ECO:0000313" key="2">
    <source>
        <dbReference type="Proteomes" id="UP001219934"/>
    </source>
</evidence>
<keyword evidence="2" id="KW-1185">Reference proteome</keyword>
<feature type="non-terminal residue" evidence="1">
    <location>
        <position position="1"/>
    </location>
</feature>
<dbReference type="Proteomes" id="UP001219934">
    <property type="component" value="Unassembled WGS sequence"/>
</dbReference>
<dbReference type="EMBL" id="JAPTMU010000009">
    <property type="protein sequence ID" value="KAJ4938715.1"/>
    <property type="molecule type" value="Genomic_DNA"/>
</dbReference>
<evidence type="ECO:0000313" key="1">
    <source>
        <dbReference type="EMBL" id="KAJ4938715.1"/>
    </source>
</evidence>